<name>A0A8H4V8H6_9HYPO</name>
<feature type="compositionally biased region" description="Polar residues" evidence="1">
    <location>
        <begin position="80"/>
        <end position="96"/>
    </location>
</feature>
<reference evidence="2 3" key="1">
    <citation type="journal article" date="2020" name="Genome Biol. Evol.">
        <title>A new high-quality draft genome assembly of the Chinese cordyceps Ophiocordyceps sinensis.</title>
        <authorList>
            <person name="Shu R."/>
            <person name="Zhang J."/>
            <person name="Meng Q."/>
            <person name="Zhang H."/>
            <person name="Zhou G."/>
            <person name="Li M."/>
            <person name="Wu P."/>
            <person name="Zhao Y."/>
            <person name="Chen C."/>
            <person name="Qin Q."/>
        </authorList>
    </citation>
    <scope>NUCLEOTIDE SEQUENCE [LARGE SCALE GENOMIC DNA]</scope>
    <source>
        <strain evidence="2 3">IOZ07</strain>
    </source>
</reference>
<accession>A0A8H4V8H6</accession>
<evidence type="ECO:0000256" key="1">
    <source>
        <dbReference type="SAM" id="MobiDB-lite"/>
    </source>
</evidence>
<evidence type="ECO:0000313" key="2">
    <source>
        <dbReference type="EMBL" id="KAF4511863.1"/>
    </source>
</evidence>
<dbReference type="Proteomes" id="UP000557566">
    <property type="component" value="Unassembled WGS sequence"/>
</dbReference>
<protein>
    <submittedName>
        <fullName evidence="2">Uncharacterized protein</fullName>
    </submittedName>
</protein>
<keyword evidence="3" id="KW-1185">Reference proteome</keyword>
<feature type="region of interest" description="Disordered" evidence="1">
    <location>
        <begin position="80"/>
        <end position="109"/>
    </location>
</feature>
<organism evidence="2 3">
    <name type="scientific">Ophiocordyceps sinensis</name>
    <dbReference type="NCBI Taxonomy" id="72228"/>
    <lineage>
        <taxon>Eukaryota</taxon>
        <taxon>Fungi</taxon>
        <taxon>Dikarya</taxon>
        <taxon>Ascomycota</taxon>
        <taxon>Pezizomycotina</taxon>
        <taxon>Sordariomycetes</taxon>
        <taxon>Hypocreomycetidae</taxon>
        <taxon>Hypocreales</taxon>
        <taxon>Ophiocordycipitaceae</taxon>
        <taxon>Ophiocordyceps</taxon>
    </lineage>
</organism>
<gene>
    <name evidence="2" type="ORF">G6O67_001069</name>
</gene>
<comment type="caution">
    <text evidence="2">The sequence shown here is derived from an EMBL/GenBank/DDBJ whole genome shotgun (WGS) entry which is preliminary data.</text>
</comment>
<sequence>MTFLAPSLFRLFPVSAGQPDPLRPPQVCLPWSAVALVVASQSAWQSASRDGLPRATLLQTLPVSGCRDASCPMTDTCGTDISSTHRATGNSGNSGQWRARPELPAGSKRETKWSTLVAPRTDVMPKC</sequence>
<evidence type="ECO:0000313" key="3">
    <source>
        <dbReference type="Proteomes" id="UP000557566"/>
    </source>
</evidence>
<proteinExistence type="predicted"/>
<dbReference type="EMBL" id="JAAVMX010000002">
    <property type="protein sequence ID" value="KAF4511863.1"/>
    <property type="molecule type" value="Genomic_DNA"/>
</dbReference>
<dbReference type="AlphaFoldDB" id="A0A8H4V8H6"/>